<protein>
    <recommendedName>
        <fullName evidence="3">F-box domain-containing protein</fullName>
    </recommendedName>
</protein>
<dbReference type="AlphaFoldDB" id="A0A5C3QB48"/>
<dbReference type="SUPFAM" id="SSF52047">
    <property type="entry name" value="RNI-like"/>
    <property type="match status" value="1"/>
</dbReference>
<accession>A0A5C3QB48</accession>
<proteinExistence type="predicted"/>
<evidence type="ECO:0000313" key="2">
    <source>
        <dbReference type="Proteomes" id="UP000305067"/>
    </source>
</evidence>
<gene>
    <name evidence="1" type="ORF">BDV98DRAFT_632166</name>
</gene>
<name>A0A5C3QB48_9AGAR</name>
<evidence type="ECO:0000313" key="1">
    <source>
        <dbReference type="EMBL" id="TFK97610.1"/>
    </source>
</evidence>
<dbReference type="Proteomes" id="UP000305067">
    <property type="component" value="Unassembled WGS sequence"/>
</dbReference>
<reference evidence="1 2" key="1">
    <citation type="journal article" date="2019" name="Nat. Ecol. Evol.">
        <title>Megaphylogeny resolves global patterns of mushroom evolution.</title>
        <authorList>
            <person name="Varga T."/>
            <person name="Krizsan K."/>
            <person name="Foldi C."/>
            <person name="Dima B."/>
            <person name="Sanchez-Garcia M."/>
            <person name="Sanchez-Ramirez S."/>
            <person name="Szollosi G.J."/>
            <person name="Szarkandi J.G."/>
            <person name="Papp V."/>
            <person name="Albert L."/>
            <person name="Andreopoulos W."/>
            <person name="Angelini C."/>
            <person name="Antonin V."/>
            <person name="Barry K.W."/>
            <person name="Bougher N.L."/>
            <person name="Buchanan P."/>
            <person name="Buyck B."/>
            <person name="Bense V."/>
            <person name="Catcheside P."/>
            <person name="Chovatia M."/>
            <person name="Cooper J."/>
            <person name="Damon W."/>
            <person name="Desjardin D."/>
            <person name="Finy P."/>
            <person name="Geml J."/>
            <person name="Haridas S."/>
            <person name="Hughes K."/>
            <person name="Justo A."/>
            <person name="Karasinski D."/>
            <person name="Kautmanova I."/>
            <person name="Kiss B."/>
            <person name="Kocsube S."/>
            <person name="Kotiranta H."/>
            <person name="LaButti K.M."/>
            <person name="Lechner B.E."/>
            <person name="Liimatainen K."/>
            <person name="Lipzen A."/>
            <person name="Lukacs Z."/>
            <person name="Mihaltcheva S."/>
            <person name="Morgado L.N."/>
            <person name="Niskanen T."/>
            <person name="Noordeloos M.E."/>
            <person name="Ohm R.A."/>
            <person name="Ortiz-Santana B."/>
            <person name="Ovrebo C."/>
            <person name="Racz N."/>
            <person name="Riley R."/>
            <person name="Savchenko A."/>
            <person name="Shiryaev A."/>
            <person name="Soop K."/>
            <person name="Spirin V."/>
            <person name="Szebenyi C."/>
            <person name="Tomsovsky M."/>
            <person name="Tulloss R.E."/>
            <person name="Uehling J."/>
            <person name="Grigoriev I.V."/>
            <person name="Vagvolgyi C."/>
            <person name="Papp T."/>
            <person name="Martin F.M."/>
            <person name="Miettinen O."/>
            <person name="Hibbett D.S."/>
            <person name="Nagy L.G."/>
        </authorList>
    </citation>
    <scope>NUCLEOTIDE SEQUENCE [LARGE SCALE GENOMIC DNA]</scope>
    <source>
        <strain evidence="1 2">CBS 309.79</strain>
    </source>
</reference>
<sequence>MAISTQRCMANLIPHEVLTQIIEYCIYTILDSGHRRANCDDPSLWKYTHACRHWRLTILAAPWLWTMVRYRQRRRPEGIVLNGKEIMHLTGMIHQLSAARRVPLYISVEHHAAAAEAQVAVKFLSNYHRQWRQISFTVGARSVESMFALRDTWFFDELEVLKLYVDAAGDSEIACFPTTTFSHTPKLRSLILHTIAIDTPHFPWTQIVSLRLSNVVAERRELQEILLQCVATLKTLVLELLVFEDTSGGRQHSFQLASILLPYLDRLDLGSFQDSKPEATGLLESLRLPALTYLDMYGSDTTIMEVRTFI</sequence>
<organism evidence="1 2">
    <name type="scientific">Pterulicium gracile</name>
    <dbReference type="NCBI Taxonomy" id="1884261"/>
    <lineage>
        <taxon>Eukaryota</taxon>
        <taxon>Fungi</taxon>
        <taxon>Dikarya</taxon>
        <taxon>Basidiomycota</taxon>
        <taxon>Agaricomycotina</taxon>
        <taxon>Agaricomycetes</taxon>
        <taxon>Agaricomycetidae</taxon>
        <taxon>Agaricales</taxon>
        <taxon>Pleurotineae</taxon>
        <taxon>Pterulaceae</taxon>
        <taxon>Pterulicium</taxon>
    </lineage>
</organism>
<evidence type="ECO:0008006" key="3">
    <source>
        <dbReference type="Google" id="ProtNLM"/>
    </source>
</evidence>
<dbReference type="EMBL" id="ML178846">
    <property type="protein sequence ID" value="TFK97610.1"/>
    <property type="molecule type" value="Genomic_DNA"/>
</dbReference>
<keyword evidence="2" id="KW-1185">Reference proteome</keyword>